<dbReference type="InterPro" id="IPR043502">
    <property type="entry name" value="DNA/RNA_pol_sf"/>
</dbReference>
<proteinExistence type="predicted"/>
<evidence type="ECO:0000313" key="3">
    <source>
        <dbReference type="Proteomes" id="UP001497516"/>
    </source>
</evidence>
<dbReference type="Proteomes" id="UP001497516">
    <property type="component" value="Chromosome 4"/>
</dbReference>
<dbReference type="PROSITE" id="PS50878">
    <property type="entry name" value="RT_POL"/>
    <property type="match status" value="1"/>
</dbReference>
<dbReference type="EMBL" id="OZ034817">
    <property type="protein sequence ID" value="CAL1384152.1"/>
    <property type="molecule type" value="Genomic_DNA"/>
</dbReference>
<dbReference type="PANTHER" id="PTHR46890:SF48">
    <property type="entry name" value="RNA-DIRECTED DNA POLYMERASE"/>
    <property type="match status" value="1"/>
</dbReference>
<organism evidence="2 3">
    <name type="scientific">Linum trigynum</name>
    <dbReference type="NCBI Taxonomy" id="586398"/>
    <lineage>
        <taxon>Eukaryota</taxon>
        <taxon>Viridiplantae</taxon>
        <taxon>Streptophyta</taxon>
        <taxon>Embryophyta</taxon>
        <taxon>Tracheophyta</taxon>
        <taxon>Spermatophyta</taxon>
        <taxon>Magnoliopsida</taxon>
        <taxon>eudicotyledons</taxon>
        <taxon>Gunneridae</taxon>
        <taxon>Pentapetalae</taxon>
        <taxon>rosids</taxon>
        <taxon>fabids</taxon>
        <taxon>Malpighiales</taxon>
        <taxon>Linaceae</taxon>
        <taxon>Linum</taxon>
    </lineage>
</organism>
<sequence>MEDVLAAVEPKVTPQMNQELLPPFTREEIWEALKLMVPTKAPGSDGMPALFFQKNWAVVGDTVCLELQRILITGQIPRSLNHTLLAMIPKTQKPSSPKDFRPIALCKVLYKILSKVLANRLKRILNEVITETQSAFVPGRNITDNIMVVFECFHAMKNRKQGRKGYVAAKLDIAKAYDRVE</sequence>
<dbReference type="CDD" id="cd01650">
    <property type="entry name" value="RT_nLTR_like"/>
    <property type="match status" value="1"/>
</dbReference>
<keyword evidence="3" id="KW-1185">Reference proteome</keyword>
<feature type="domain" description="Reverse transcriptase" evidence="1">
    <location>
        <begin position="69"/>
        <end position="181"/>
    </location>
</feature>
<evidence type="ECO:0000313" key="2">
    <source>
        <dbReference type="EMBL" id="CAL1384152.1"/>
    </source>
</evidence>
<protein>
    <recommendedName>
        <fullName evidence="1">Reverse transcriptase domain-containing protein</fullName>
    </recommendedName>
</protein>
<dbReference type="Pfam" id="PF00078">
    <property type="entry name" value="RVT_1"/>
    <property type="match status" value="1"/>
</dbReference>
<dbReference type="SUPFAM" id="SSF56672">
    <property type="entry name" value="DNA/RNA polymerases"/>
    <property type="match status" value="1"/>
</dbReference>
<accession>A0AAV2EEN6</accession>
<evidence type="ECO:0000259" key="1">
    <source>
        <dbReference type="PROSITE" id="PS50878"/>
    </source>
</evidence>
<dbReference type="PANTHER" id="PTHR46890">
    <property type="entry name" value="NON-LTR RETROLELEMENT REVERSE TRANSCRIPTASE-LIKE PROTEIN-RELATED"/>
    <property type="match status" value="1"/>
</dbReference>
<dbReference type="InterPro" id="IPR052343">
    <property type="entry name" value="Retrotransposon-Effector_Assoc"/>
</dbReference>
<dbReference type="AlphaFoldDB" id="A0AAV2EEN6"/>
<gene>
    <name evidence="2" type="ORF">LTRI10_LOCUS25381</name>
</gene>
<reference evidence="2 3" key="1">
    <citation type="submission" date="2024-04" db="EMBL/GenBank/DDBJ databases">
        <authorList>
            <person name="Fracassetti M."/>
        </authorList>
    </citation>
    <scope>NUCLEOTIDE SEQUENCE [LARGE SCALE GENOMIC DNA]</scope>
</reference>
<dbReference type="InterPro" id="IPR000477">
    <property type="entry name" value="RT_dom"/>
</dbReference>
<name>A0AAV2EEN6_9ROSI</name>